<dbReference type="Gene3D" id="1.25.40.10">
    <property type="entry name" value="Tetratricopeptide repeat domain"/>
    <property type="match status" value="3"/>
</dbReference>
<keyword evidence="2" id="KW-0507">mRNA processing</keyword>
<evidence type="ECO:0000256" key="4">
    <source>
        <dbReference type="ARBA" id="ARBA00023187"/>
    </source>
</evidence>
<feature type="region of interest" description="Disordered" evidence="6">
    <location>
        <begin position="1"/>
        <end position="116"/>
    </location>
</feature>
<dbReference type="Pfam" id="PF13428">
    <property type="entry name" value="TPR_14"/>
    <property type="match status" value="2"/>
</dbReference>
<evidence type="ECO:0000256" key="6">
    <source>
        <dbReference type="SAM" id="MobiDB-lite"/>
    </source>
</evidence>
<dbReference type="GO" id="GO:0000244">
    <property type="term" value="P:spliceosomal tri-snRNP complex assembly"/>
    <property type="evidence" value="ECO:0007669"/>
    <property type="project" value="TreeGrafter"/>
</dbReference>
<feature type="compositionally biased region" description="Basic residues" evidence="6">
    <location>
        <begin position="1"/>
        <end position="11"/>
    </location>
</feature>
<dbReference type="AlphaFoldDB" id="A0A7S3XC39"/>
<protein>
    <recommendedName>
        <fullName evidence="7">PRP1 splicing factor N-terminal domain-containing protein</fullName>
    </recommendedName>
</protein>
<dbReference type="GO" id="GO:0046540">
    <property type="term" value="C:U4/U6 x U5 tri-snRNP complex"/>
    <property type="evidence" value="ECO:0007669"/>
    <property type="project" value="TreeGrafter"/>
</dbReference>
<accession>A0A7S3XC39</accession>
<dbReference type="SMART" id="SM00386">
    <property type="entry name" value="HAT"/>
    <property type="match status" value="8"/>
</dbReference>
<dbReference type="GO" id="GO:2000636">
    <property type="term" value="P:positive regulation of primary miRNA processing"/>
    <property type="evidence" value="ECO:0007669"/>
    <property type="project" value="TreeGrafter"/>
</dbReference>
<dbReference type="InterPro" id="IPR045075">
    <property type="entry name" value="Syf1-like"/>
</dbReference>
<dbReference type="InterPro" id="IPR010491">
    <property type="entry name" value="PRP1_N"/>
</dbReference>
<evidence type="ECO:0000313" key="8">
    <source>
        <dbReference type="EMBL" id="CAE0609329.1"/>
    </source>
</evidence>
<sequence length="1060" mass="116566">MDPTGRMRRNAPGRGATASGSVARPDFNAMKPPPGYVPGVGRGAAGFMTRSDLGPAVPQAMDLDALQANQPSRRKEYEDADDEDDTPEGPGVFDRFMGNDTGALAGRPGEFDEDDREADAVWKQIDEKMDERRKSRREAKMKEEMQKQRMEKPQIATMFRDLKRQLADVPAEAWDAIPDVGDYTVKKQKLEKFAPPPDTLLARAAAEKASLAQLDPAVLKATVGGREEGESASASADLTSVAEGRGTVLSLQLDRASDNVSGQTVVDPKGYLTDLQGIKLRSDADVADLKKARLLLKSIVATNPGHGPGWIAAARLEEVAGKVSAARNLIKKGCEACPQNEDVWLEAARLSQPADAALILARGVTTIPRSVQLWMRAASLEKEDAAKARVLRKALEHIPESVSLWKSLIELADQDDARVLLSRAVECCPRHVDMWLALARLQGYDDARKTLNRARAAIPTEPGVWFAAARLEEANIRSALQGEREAGAANEASVVCNESPHESIDAQADVSASKIIRRAIASLGKHGVEVDRERWLREAVSCEKAQPPSPSTCRALVRACIGVGVDQADARRTFLADAEDQAKSGARLTAMAIFDHSLELFPTDSDLWIKAAHLRVLQAEDTQRQLENAIGKKELLVEAKKHWAEVNGFLERALKNCPQSTGLWLLAATAKKKEGDMIGAGQVLECAMNATPKSQDIFLAAFALEFDQGRDEKASEILAKARDSLEDVRIIWEVSAAFQRIKTSAQMLTDDMDSGHRARESELALLHEALQKYPSDPLLHRMKAELLVLSSRAVEAKEALRVGIKQCAKVAAGEEIEAQESEENMKEKDFDYTQKDLHLPHHFFLACHGYWASTAPLWVYLADLEWDTGSLTRARAALEQGRKARPYCPELWVAAVRLEHQQGKSADAEALMALALKVMPKSGVLWAEALNNTPRVQRKSKAADALGKCPDDGNIIAAVACFFALERKDEKARTWFKRAATSSPRNGDIWAQWLSFEERRGQQEQINDVQTAFMEQRTPPIQGEHWVRNAIKPENARCQLSTLLQQTAQACASQKLPRLG</sequence>
<dbReference type="EMBL" id="HBIS01003497">
    <property type="protein sequence ID" value="CAE0609329.1"/>
    <property type="molecule type" value="Transcribed_RNA"/>
</dbReference>
<dbReference type="InterPro" id="IPR003107">
    <property type="entry name" value="HAT"/>
</dbReference>
<dbReference type="GO" id="GO:0071013">
    <property type="term" value="C:catalytic step 2 spliceosome"/>
    <property type="evidence" value="ECO:0007669"/>
    <property type="project" value="TreeGrafter"/>
</dbReference>
<dbReference type="InterPro" id="IPR011990">
    <property type="entry name" value="TPR-like_helical_dom_sf"/>
</dbReference>
<proteinExistence type="predicted"/>
<feature type="domain" description="PRP1 splicing factor N-terminal" evidence="7">
    <location>
        <begin position="32"/>
        <end position="186"/>
    </location>
</feature>
<evidence type="ECO:0000259" key="7">
    <source>
        <dbReference type="Pfam" id="PF06424"/>
    </source>
</evidence>
<keyword evidence="3" id="KW-0677">Repeat</keyword>
<evidence type="ECO:0000256" key="1">
    <source>
        <dbReference type="ARBA" id="ARBA00004123"/>
    </source>
</evidence>
<evidence type="ECO:0000256" key="5">
    <source>
        <dbReference type="ARBA" id="ARBA00023242"/>
    </source>
</evidence>
<evidence type="ECO:0000256" key="3">
    <source>
        <dbReference type="ARBA" id="ARBA00022737"/>
    </source>
</evidence>
<dbReference type="PANTHER" id="PTHR11246:SF1">
    <property type="entry name" value="PRE-MRNA-PROCESSING FACTOR 6"/>
    <property type="match status" value="1"/>
</dbReference>
<keyword evidence="4" id="KW-0508">mRNA splicing</keyword>
<name>A0A7S3XC39_9CHLO</name>
<gene>
    <name evidence="8" type="ORF">PSAL00342_LOCUS3148</name>
</gene>
<organism evidence="8">
    <name type="scientific">Picocystis salinarum</name>
    <dbReference type="NCBI Taxonomy" id="88271"/>
    <lineage>
        <taxon>Eukaryota</taxon>
        <taxon>Viridiplantae</taxon>
        <taxon>Chlorophyta</taxon>
        <taxon>Picocystophyceae</taxon>
        <taxon>Picocystales</taxon>
        <taxon>Picocystaceae</taxon>
        <taxon>Picocystis</taxon>
    </lineage>
</organism>
<dbReference type="FunFam" id="1.25.40.10:FF:000384">
    <property type="entry name" value="Probable pre-mRNA splicing factor prp1"/>
    <property type="match status" value="1"/>
</dbReference>
<dbReference type="GO" id="GO:0080188">
    <property type="term" value="P:gene silencing by siRNA-directed DNA methylation"/>
    <property type="evidence" value="ECO:0007669"/>
    <property type="project" value="TreeGrafter"/>
</dbReference>
<dbReference type="SUPFAM" id="SSF48452">
    <property type="entry name" value="TPR-like"/>
    <property type="match status" value="3"/>
</dbReference>
<reference evidence="8" key="1">
    <citation type="submission" date="2021-01" db="EMBL/GenBank/DDBJ databases">
        <authorList>
            <person name="Corre E."/>
            <person name="Pelletier E."/>
            <person name="Niang G."/>
            <person name="Scheremetjew M."/>
            <person name="Finn R."/>
            <person name="Kale V."/>
            <person name="Holt S."/>
            <person name="Cochrane G."/>
            <person name="Meng A."/>
            <person name="Brown T."/>
            <person name="Cohen L."/>
        </authorList>
    </citation>
    <scope>NUCLEOTIDE SEQUENCE</scope>
    <source>
        <strain evidence="8">CCMP1897</strain>
    </source>
</reference>
<dbReference type="FunFam" id="1.25.40.10:FF:000256">
    <property type="entry name" value="Probable pre-mRNA splicing factor prp1"/>
    <property type="match status" value="1"/>
</dbReference>
<keyword evidence="5" id="KW-0539">Nucleus</keyword>
<evidence type="ECO:0000256" key="2">
    <source>
        <dbReference type="ARBA" id="ARBA00022664"/>
    </source>
</evidence>
<dbReference type="Pfam" id="PF06424">
    <property type="entry name" value="PRP1_N"/>
    <property type="match status" value="1"/>
</dbReference>
<feature type="compositionally biased region" description="Acidic residues" evidence="6">
    <location>
        <begin position="78"/>
        <end position="87"/>
    </location>
</feature>
<dbReference type="PANTHER" id="PTHR11246">
    <property type="entry name" value="PRE-MRNA SPLICING FACTOR"/>
    <property type="match status" value="1"/>
</dbReference>
<comment type="subcellular location">
    <subcellularLocation>
        <location evidence="1">Nucleus</location>
    </subcellularLocation>
</comment>